<evidence type="ECO:0000313" key="3">
    <source>
        <dbReference type="WBParaSite" id="ACRNAN_Path_74.g270.t2"/>
    </source>
</evidence>
<feature type="region of interest" description="Disordered" evidence="1">
    <location>
        <begin position="404"/>
        <end position="435"/>
    </location>
</feature>
<keyword evidence="2" id="KW-1185">Reference proteome</keyword>
<feature type="compositionally biased region" description="Basic and acidic residues" evidence="1">
    <location>
        <begin position="315"/>
        <end position="326"/>
    </location>
</feature>
<dbReference type="WBParaSite" id="ACRNAN_Path_74.g270.t2">
    <property type="protein sequence ID" value="ACRNAN_Path_74.g270.t2"/>
    <property type="gene ID" value="ACRNAN_Path_74.g270"/>
</dbReference>
<feature type="region of interest" description="Disordered" evidence="1">
    <location>
        <begin position="277"/>
        <end position="336"/>
    </location>
</feature>
<dbReference type="Proteomes" id="UP000887540">
    <property type="component" value="Unplaced"/>
</dbReference>
<organism evidence="2 3">
    <name type="scientific">Acrobeloides nanus</name>
    <dbReference type="NCBI Taxonomy" id="290746"/>
    <lineage>
        <taxon>Eukaryota</taxon>
        <taxon>Metazoa</taxon>
        <taxon>Ecdysozoa</taxon>
        <taxon>Nematoda</taxon>
        <taxon>Chromadorea</taxon>
        <taxon>Rhabditida</taxon>
        <taxon>Tylenchina</taxon>
        <taxon>Cephalobomorpha</taxon>
        <taxon>Cephaloboidea</taxon>
        <taxon>Cephalobidae</taxon>
        <taxon>Acrobeloides</taxon>
    </lineage>
</organism>
<dbReference type="AlphaFoldDB" id="A0A914CB10"/>
<feature type="region of interest" description="Disordered" evidence="1">
    <location>
        <begin position="754"/>
        <end position="783"/>
    </location>
</feature>
<feature type="compositionally biased region" description="Acidic residues" evidence="1">
    <location>
        <begin position="280"/>
        <end position="289"/>
    </location>
</feature>
<reference evidence="3" key="1">
    <citation type="submission" date="2022-11" db="UniProtKB">
        <authorList>
            <consortium name="WormBaseParasite"/>
        </authorList>
    </citation>
    <scope>IDENTIFICATION</scope>
</reference>
<evidence type="ECO:0000256" key="1">
    <source>
        <dbReference type="SAM" id="MobiDB-lite"/>
    </source>
</evidence>
<accession>A0A914CB10</accession>
<feature type="compositionally biased region" description="Acidic residues" evidence="1">
    <location>
        <begin position="764"/>
        <end position="781"/>
    </location>
</feature>
<name>A0A914CB10_9BILA</name>
<proteinExistence type="predicted"/>
<protein>
    <submittedName>
        <fullName evidence="3">Uncharacterized protein</fullName>
    </submittedName>
</protein>
<evidence type="ECO:0000313" key="2">
    <source>
        <dbReference type="Proteomes" id="UP000887540"/>
    </source>
</evidence>
<sequence>MDRNNKKRRSSILKVPFSQCTEGSQNVPDNALNDATQNFAGPSHNQTDVYRRRVSFSHRVVQKIDIDEEGREHCKTPMEELLQTTASSDGLFNKPEGSMLASTFISNAQPSFTADKTINLFKNLEMAMDQTQNKTVDIFKNLADTFDQTQSTMTAQLFQNLEATNNGNITMNQNATKTERTANLFAKLLVNNELDDQQMEVAEDQTLSEESFMARDFNTTFMDKANAISIQRLSQESDRTPLCRRSTSFFRNAEPIYESSMSFSIFNKTDDSNSFMGDQVEPESAEEMTEVSNGREEAEKSTYNVEAEKSTYNVEAEKSTSLRKTQEPPPLEIVSESTPFKNEDATYTVAKEVKEVPVKAVQNLTEEFTIIIDYERLTPLNEGAAMGQTFVVDKSVEQKQVIFSQETTQGDDSSRLTESLLNTPPTENTNDSKSRCEEQVRKFRDNIRRSIDEIRNSPKISMSPESRPISSTGVLNQSTPQALLELSETHNNLTFNKRSILEEIEESEFDDEQFKAEAEELKKSMEHSTGLLECVQTPEALISQLHLTQTLNASGFNRNTGLLAPIPTGQGSSAGLLAPILTGQSGRYSRSANRKSMQQLGTTMEVSENMETETPIRDLNMFDSRFDPNDFDLKMDETNNQSTQAPNAVQAAQDLEENMSLIADTRPNPMAMMTSIAAQDLEENMSLIADTRPNPMAMMTSIGAPTEINFTSLQEPEELESTSSTFGPSYQMNMSKPALPFTLGETLLEEQLKYEPSQSSVEPIQEENLEDEVQVENESETETSINARREFTAQIEKIMPELRELLKDFEEIDSEAYKKILFLGSNKIDKDDLQVMEAFESLAFARVLYIMTKSSASASLKDPKKSVKIALYSILQGLVAKKRNLVESIAPKVPELLRSTHKEYRSREKKLEKYLKMLPEEREIHDKREEAICFAKCALVNALRNTVQIFLDKEENEKKEDKEKNKKYLQLAMKYLPSSGV</sequence>
<feature type="compositionally biased region" description="Polar residues" evidence="1">
    <location>
        <begin position="404"/>
        <end position="429"/>
    </location>
</feature>